<feature type="region of interest" description="Disordered" evidence="1">
    <location>
        <begin position="290"/>
        <end position="364"/>
    </location>
</feature>
<protein>
    <recommendedName>
        <fullName evidence="2">Bacteriophage T5 Orf172 DNA-binding domain-containing protein</fullName>
    </recommendedName>
</protein>
<dbReference type="PANTHER" id="PTHR28094:SF1">
    <property type="entry name" value="MEIOTICALLY UP-REGULATED GENE 113 PROTEIN"/>
    <property type="match status" value="1"/>
</dbReference>
<feature type="compositionally biased region" description="Acidic residues" evidence="1">
    <location>
        <begin position="346"/>
        <end position="356"/>
    </location>
</feature>
<evidence type="ECO:0000313" key="4">
    <source>
        <dbReference type="Proteomes" id="UP001149954"/>
    </source>
</evidence>
<feature type="compositionally biased region" description="Polar residues" evidence="1">
    <location>
        <begin position="321"/>
        <end position="332"/>
    </location>
</feature>
<dbReference type="InterPro" id="IPR018306">
    <property type="entry name" value="Phage_T5_Orf172_DNA-bd"/>
</dbReference>
<sequence length="379" mass="43388">METPASVFLYLSDLLEIAYGTISAVTCAQLKDNTKPCLNKIANADLERLKESFGDLFTILNDTESSLHDKDGVFNTVLGQLIKTCLCRQRHRQNSEEAKSQWLKELHNDEKRHQLRCKLKIYLFERLEDESIISISVPPPGTDFELCKSKTSPNNKASVQFKVTGKLLEPLGKTDRKPGHIYLISHPREPKMFKIGYTTRPERRFGEHRRCYEEFNEVTSDYIPYVRRIEQLIITEFSLKHYRLKEKCNRCNKSHKEWLQVNKATLLASFNKWVKFAKAHRSPYDEEGNFKTKTVALPPPCMDFKTPSPTPTKKGSRRQSDGASPQESTPSKSAPVKSDIRTIGEEVSESNSDDSDYGCKTDHSRVSRLSVRLAAARIK</sequence>
<accession>A0A9X0CAL0</accession>
<name>A0A9X0CAL0_9EURO</name>
<gene>
    <name evidence="3" type="ORF">N7463_004191</name>
</gene>
<keyword evidence="4" id="KW-1185">Reference proteome</keyword>
<dbReference type="SMART" id="SM00974">
    <property type="entry name" value="T5orf172"/>
    <property type="match status" value="1"/>
</dbReference>
<reference evidence="3" key="2">
    <citation type="journal article" date="2023" name="IMA Fungus">
        <title>Comparative genomic study of the Penicillium genus elucidates a diverse pangenome and 15 lateral gene transfer events.</title>
        <authorList>
            <person name="Petersen C."/>
            <person name="Sorensen T."/>
            <person name="Nielsen M.R."/>
            <person name="Sondergaard T.E."/>
            <person name="Sorensen J.L."/>
            <person name="Fitzpatrick D.A."/>
            <person name="Frisvad J.C."/>
            <person name="Nielsen K.L."/>
        </authorList>
    </citation>
    <scope>NUCLEOTIDE SEQUENCE</scope>
    <source>
        <strain evidence="3">IBT 29495</strain>
    </source>
</reference>
<evidence type="ECO:0000259" key="2">
    <source>
        <dbReference type="SMART" id="SM00974"/>
    </source>
</evidence>
<proteinExistence type="predicted"/>
<dbReference type="Pfam" id="PF10544">
    <property type="entry name" value="T5orf172"/>
    <property type="match status" value="1"/>
</dbReference>
<feature type="domain" description="Bacteriophage T5 Orf172 DNA-binding" evidence="2">
    <location>
        <begin position="187"/>
        <end position="273"/>
    </location>
</feature>
<evidence type="ECO:0000256" key="1">
    <source>
        <dbReference type="SAM" id="MobiDB-lite"/>
    </source>
</evidence>
<dbReference type="Proteomes" id="UP001149954">
    <property type="component" value="Unassembled WGS sequence"/>
</dbReference>
<dbReference type="EMBL" id="JAPWDS010000002">
    <property type="protein sequence ID" value="KAJ5514639.1"/>
    <property type="molecule type" value="Genomic_DNA"/>
</dbReference>
<evidence type="ECO:0000313" key="3">
    <source>
        <dbReference type="EMBL" id="KAJ5514639.1"/>
    </source>
</evidence>
<dbReference type="PANTHER" id="PTHR28094">
    <property type="entry name" value="MEIOTICALLY UP-REGULATED GENE 113 PROTEIN"/>
    <property type="match status" value="1"/>
</dbReference>
<comment type="caution">
    <text evidence="3">The sequence shown here is derived from an EMBL/GenBank/DDBJ whole genome shotgun (WGS) entry which is preliminary data.</text>
</comment>
<dbReference type="OrthoDB" id="4503155at2759"/>
<dbReference type="AlphaFoldDB" id="A0A9X0CAL0"/>
<dbReference type="InterPro" id="IPR053006">
    <property type="entry name" value="Meiosis_regulatory"/>
</dbReference>
<organism evidence="3 4">
    <name type="scientific">Penicillium fimorum</name>
    <dbReference type="NCBI Taxonomy" id="1882269"/>
    <lineage>
        <taxon>Eukaryota</taxon>
        <taxon>Fungi</taxon>
        <taxon>Dikarya</taxon>
        <taxon>Ascomycota</taxon>
        <taxon>Pezizomycotina</taxon>
        <taxon>Eurotiomycetes</taxon>
        <taxon>Eurotiomycetidae</taxon>
        <taxon>Eurotiales</taxon>
        <taxon>Aspergillaceae</taxon>
        <taxon>Penicillium</taxon>
    </lineage>
</organism>
<reference evidence="3" key="1">
    <citation type="submission" date="2022-12" db="EMBL/GenBank/DDBJ databases">
        <authorList>
            <person name="Petersen C."/>
        </authorList>
    </citation>
    <scope>NUCLEOTIDE SEQUENCE</scope>
    <source>
        <strain evidence="3">IBT 29495</strain>
    </source>
</reference>